<feature type="transmembrane region" description="Helical" evidence="6">
    <location>
        <begin position="64"/>
        <end position="83"/>
    </location>
</feature>
<keyword evidence="2" id="KW-1003">Cell membrane</keyword>
<evidence type="ECO:0000256" key="5">
    <source>
        <dbReference type="ARBA" id="ARBA00023136"/>
    </source>
</evidence>
<proteinExistence type="predicted"/>
<dbReference type="PATRIC" id="fig|49547.3.peg.656"/>
<dbReference type="GO" id="GO:0015075">
    <property type="term" value="F:monoatomic ion transmembrane transporter activity"/>
    <property type="evidence" value="ECO:0007669"/>
    <property type="project" value="InterPro"/>
</dbReference>
<reference evidence="7 8" key="1">
    <citation type="submission" date="2016-04" db="EMBL/GenBank/DDBJ databases">
        <title>Genome sequence of Methanobrevibacter curvatus DSM 11111.</title>
        <authorList>
            <person name="Poehlein A."/>
            <person name="Seedorf H."/>
            <person name="Daniel R."/>
        </authorList>
    </citation>
    <scope>NUCLEOTIDE SEQUENCE [LARGE SCALE GENOMIC DNA]</scope>
    <source>
        <strain evidence="7 8">DSM 11111</strain>
    </source>
</reference>
<name>A0A166C5H2_9EURY</name>
<dbReference type="RefSeq" id="WP_245637275.1">
    <property type="nucleotide sequence ID" value="NZ_LWMV01000115.1"/>
</dbReference>
<evidence type="ECO:0000256" key="3">
    <source>
        <dbReference type="ARBA" id="ARBA00022692"/>
    </source>
</evidence>
<comment type="caution">
    <text evidence="7">The sequence shown here is derived from an EMBL/GenBank/DDBJ whole genome shotgun (WGS) entry which is preliminary data.</text>
</comment>
<dbReference type="GO" id="GO:0005886">
    <property type="term" value="C:plasma membrane"/>
    <property type="evidence" value="ECO:0007669"/>
    <property type="project" value="UniProtKB-SubCell"/>
</dbReference>
<evidence type="ECO:0000256" key="6">
    <source>
        <dbReference type="SAM" id="Phobius"/>
    </source>
</evidence>
<dbReference type="Proteomes" id="UP000077245">
    <property type="component" value="Unassembled WGS sequence"/>
</dbReference>
<dbReference type="InterPro" id="IPR007208">
    <property type="entry name" value="MrpF/PhaF-like"/>
</dbReference>
<dbReference type="NCBIfam" id="NF009254">
    <property type="entry name" value="PRK12612.1-2"/>
    <property type="match status" value="1"/>
</dbReference>
<evidence type="ECO:0000256" key="4">
    <source>
        <dbReference type="ARBA" id="ARBA00022989"/>
    </source>
</evidence>
<keyword evidence="5 6" id="KW-0472">Membrane</keyword>
<evidence type="ECO:0000313" key="8">
    <source>
        <dbReference type="Proteomes" id="UP000077245"/>
    </source>
</evidence>
<protein>
    <submittedName>
        <fullName evidence="7">Putative monovalent cation/H+ antiporter subunit F</fullName>
    </submittedName>
</protein>
<organism evidence="7 8">
    <name type="scientific">Methanobrevibacter curvatus</name>
    <dbReference type="NCBI Taxonomy" id="49547"/>
    <lineage>
        <taxon>Archaea</taxon>
        <taxon>Methanobacteriati</taxon>
        <taxon>Methanobacteriota</taxon>
        <taxon>Methanomada group</taxon>
        <taxon>Methanobacteria</taxon>
        <taxon>Methanobacteriales</taxon>
        <taxon>Methanobacteriaceae</taxon>
        <taxon>Methanobrevibacter</taxon>
    </lineage>
</organism>
<evidence type="ECO:0000256" key="1">
    <source>
        <dbReference type="ARBA" id="ARBA00004651"/>
    </source>
</evidence>
<gene>
    <name evidence="7" type="ORF">MBCUR_06260</name>
</gene>
<comment type="subcellular location">
    <subcellularLocation>
        <location evidence="1">Cell membrane</location>
        <topology evidence="1">Multi-pass membrane protein</topology>
    </subcellularLocation>
</comment>
<dbReference type="Pfam" id="PF04066">
    <property type="entry name" value="MrpF_PhaF"/>
    <property type="match status" value="1"/>
</dbReference>
<feature type="transmembrane region" description="Helical" evidence="6">
    <location>
        <begin position="30"/>
        <end position="52"/>
    </location>
</feature>
<evidence type="ECO:0000313" key="7">
    <source>
        <dbReference type="EMBL" id="KZX14150.1"/>
    </source>
</evidence>
<dbReference type="STRING" id="49547.MBCUR_06260"/>
<dbReference type="AlphaFoldDB" id="A0A166C5H2"/>
<keyword evidence="8" id="KW-1185">Reference proteome</keyword>
<feature type="transmembrane region" description="Helical" evidence="6">
    <location>
        <begin position="6"/>
        <end position="23"/>
    </location>
</feature>
<accession>A0A166C5H2</accession>
<dbReference type="EMBL" id="LWMV01000115">
    <property type="protein sequence ID" value="KZX14150.1"/>
    <property type="molecule type" value="Genomic_DNA"/>
</dbReference>
<sequence length="86" mass="9499">MEIFLFSQYVFIIALIIFLFAAVRMTTQGTIAMGLIGCATFSLSMSLFLLTYGNIYSIEFYKDIALALILLGVVGTIAFAIALRRT</sequence>
<keyword evidence="3 6" id="KW-0812">Transmembrane</keyword>
<evidence type="ECO:0000256" key="2">
    <source>
        <dbReference type="ARBA" id="ARBA00022475"/>
    </source>
</evidence>
<keyword evidence="4 6" id="KW-1133">Transmembrane helix</keyword>